<feature type="domain" description="ABC-2 type transporter transmembrane" evidence="7">
    <location>
        <begin position="419"/>
        <end position="752"/>
    </location>
</feature>
<comment type="subcellular location">
    <subcellularLocation>
        <location evidence="1">Membrane</location>
        <topology evidence="1">Multi-pass membrane protein</topology>
    </subcellularLocation>
</comment>
<evidence type="ECO:0000256" key="1">
    <source>
        <dbReference type="ARBA" id="ARBA00004141"/>
    </source>
</evidence>
<dbReference type="OrthoDB" id="9811483at2"/>
<feature type="transmembrane region" description="Helical" evidence="6">
    <location>
        <begin position="739"/>
        <end position="759"/>
    </location>
</feature>
<dbReference type="Gene3D" id="3.40.1710.10">
    <property type="entry name" value="abc type-2 transporter like domain"/>
    <property type="match status" value="1"/>
</dbReference>
<accession>A0A081LAQ2</accession>
<keyword evidence="5" id="KW-0175">Coiled coil</keyword>
<evidence type="ECO:0000256" key="3">
    <source>
        <dbReference type="ARBA" id="ARBA00022989"/>
    </source>
</evidence>
<evidence type="ECO:0000256" key="5">
    <source>
        <dbReference type="SAM" id="Coils"/>
    </source>
</evidence>
<feature type="transmembrane region" description="Helical" evidence="6">
    <location>
        <begin position="681"/>
        <end position="700"/>
    </location>
</feature>
<keyword evidence="2 6" id="KW-0812">Transmembrane</keyword>
<dbReference type="PANTHER" id="PTHR43077:SF5">
    <property type="entry name" value="PHAGE INFECTION PROTEIN"/>
    <property type="match status" value="1"/>
</dbReference>
<dbReference type="Proteomes" id="UP000028091">
    <property type="component" value="Unassembled WGS sequence"/>
</dbReference>
<dbReference type="Pfam" id="PF12698">
    <property type="entry name" value="ABC2_membrane_3"/>
    <property type="match status" value="2"/>
</dbReference>
<dbReference type="NCBIfam" id="TIGR03061">
    <property type="entry name" value="pip_yhgE_Nterm"/>
    <property type="match status" value="1"/>
</dbReference>
<dbReference type="NCBIfam" id="TIGR03062">
    <property type="entry name" value="pip_yhgE_Cterm"/>
    <property type="match status" value="1"/>
</dbReference>
<evidence type="ECO:0000259" key="7">
    <source>
        <dbReference type="Pfam" id="PF12698"/>
    </source>
</evidence>
<dbReference type="GO" id="GO:0140359">
    <property type="term" value="F:ABC-type transporter activity"/>
    <property type="evidence" value="ECO:0007669"/>
    <property type="project" value="InterPro"/>
</dbReference>
<comment type="caution">
    <text evidence="8">The sequence shown here is derived from an EMBL/GenBank/DDBJ whole genome shotgun (WGS) entry which is preliminary data.</text>
</comment>
<reference evidence="8 9" key="1">
    <citation type="submission" date="2012-09" db="EMBL/GenBank/DDBJ databases">
        <title>Genome Sequence of Bacillus sp. DW5-4.</title>
        <authorList>
            <person name="Lai Q."/>
            <person name="Liu Y."/>
            <person name="Shao Z."/>
        </authorList>
    </citation>
    <scope>NUCLEOTIDE SEQUENCE [LARGE SCALE GENOMIC DNA]</scope>
    <source>
        <strain evidence="8 9">DW5-4</strain>
    </source>
</reference>
<dbReference type="Gene3D" id="1.10.287.950">
    <property type="entry name" value="Methyl-accepting chemotaxis protein"/>
    <property type="match status" value="1"/>
</dbReference>
<dbReference type="InterPro" id="IPR051328">
    <property type="entry name" value="T7SS_ABC-Transporter"/>
</dbReference>
<name>A0A081LAQ2_9BACI</name>
<dbReference type="PANTHER" id="PTHR43077">
    <property type="entry name" value="TRANSPORT PERMEASE YVFS-RELATED"/>
    <property type="match status" value="1"/>
</dbReference>
<sequence length="769" mass="83383">MNLIRNQWKDIVTSKKLLIPILAVLFIPLIYSGVFLKAYWDPYGTVDQLPVAVVNLDEGSHYDGKTLQVGDDLVKELKKNDSFKWHFVDSEKKALKGLNNEDYYLVVEIPKDFSKNASTVLDKHPKKSNLKYYTNPGANYAASQIANNAIIKLKDSVSKEVTENYAEVIFDNFKTIAKGLDQASDGAKKIDDGTKSAKEGSQKLKDNLAKLAEGTLTYSEGVHQFAGKMGELNTGIQSLDSGLGQLLTGYQTIDQKFGELGSGIDTLSEGLNTSLEGHQQLASKMPQFTAGIEQLNNKAQSFSEKIAAVEKVLSSPELANLEKMAPKLDQVKTDAKAFNTKLASLKEALSNRDAKVKSIIQNSSMTDEEKKAAMDQLESLPKIELPDLSGLEQSLAALQELPDASEVQSAVASAKAQLQQVKQLPNKTEQLYTSTVAIQNAIDQMTSGTNKLYQGALKLQTGQGQLQEGLQTANGKLDTAKSGADKLANGSSQLSAALNKLESGSTSIQSNSSKLAEGSKSLDKGLGDLKSGTGKLSNKLKSAADETGAIDADQDNYNMIASPVKTENDTAKKIDNYGTGLTPYILSMGLFVGALMLTVVFPMKDPAGRPRNAFEWFVSKYSVLLLVGILQAVIASTMLIFGLGLEVESLWRFYLFAIVVSLTFLAIIQLLATTMGNPGRFIAVIILVLQLAASAGTFPLELVPKFFQVIHSLLPMTYTINGFRTIIASGDDSYLWHQAAVLGTVAIIMMAATTAYFAWNIRKMRQDEA</sequence>
<feature type="coiled-coil region" evidence="5">
    <location>
        <begin position="292"/>
        <end position="348"/>
    </location>
</feature>
<dbReference type="InterPro" id="IPR017500">
    <property type="entry name" value="Phage_infect_YhgE_N"/>
</dbReference>
<dbReference type="RefSeq" id="WP_034321449.1">
    <property type="nucleotide sequence ID" value="NZ_JOTP01000010.1"/>
</dbReference>
<organism evidence="8 9">
    <name type="scientific">Bacillus zhangzhouensis</name>
    <dbReference type="NCBI Taxonomy" id="1178540"/>
    <lineage>
        <taxon>Bacteria</taxon>
        <taxon>Bacillati</taxon>
        <taxon>Bacillota</taxon>
        <taxon>Bacilli</taxon>
        <taxon>Bacillales</taxon>
        <taxon>Bacillaceae</taxon>
        <taxon>Bacillus</taxon>
    </lineage>
</organism>
<proteinExistence type="predicted"/>
<dbReference type="InterPro" id="IPR017501">
    <property type="entry name" value="Phage_infect_YhgE_C"/>
</dbReference>
<evidence type="ECO:0000256" key="2">
    <source>
        <dbReference type="ARBA" id="ARBA00022692"/>
    </source>
</evidence>
<evidence type="ECO:0000256" key="6">
    <source>
        <dbReference type="SAM" id="Phobius"/>
    </source>
</evidence>
<keyword evidence="4 6" id="KW-0472">Membrane</keyword>
<keyword evidence="9" id="KW-1185">Reference proteome</keyword>
<feature type="transmembrane region" description="Helical" evidence="6">
    <location>
        <begin position="623"/>
        <end position="645"/>
    </location>
</feature>
<protein>
    <recommendedName>
        <fullName evidence="7">ABC-2 type transporter transmembrane domain-containing protein</fullName>
    </recommendedName>
</protein>
<keyword evidence="3 6" id="KW-1133">Transmembrane helix</keyword>
<feature type="transmembrane region" description="Helical" evidence="6">
    <location>
        <begin position="581"/>
        <end position="602"/>
    </location>
</feature>
<feature type="transmembrane region" description="Helical" evidence="6">
    <location>
        <begin position="21"/>
        <end position="40"/>
    </location>
</feature>
<dbReference type="eggNOG" id="COG1511">
    <property type="taxonomic scope" value="Bacteria"/>
</dbReference>
<evidence type="ECO:0000313" key="9">
    <source>
        <dbReference type="Proteomes" id="UP000028091"/>
    </source>
</evidence>
<gene>
    <name evidence="8" type="ORF">BA70_02005</name>
</gene>
<feature type="domain" description="ABC-2 type transporter transmembrane" evidence="7">
    <location>
        <begin position="23"/>
        <end position="156"/>
    </location>
</feature>
<evidence type="ECO:0000256" key="4">
    <source>
        <dbReference type="ARBA" id="ARBA00023136"/>
    </source>
</evidence>
<feature type="transmembrane region" description="Helical" evidence="6">
    <location>
        <begin position="651"/>
        <end position="672"/>
    </location>
</feature>
<dbReference type="AlphaFoldDB" id="A0A081LAQ2"/>
<dbReference type="GO" id="GO:0016020">
    <property type="term" value="C:membrane"/>
    <property type="evidence" value="ECO:0007669"/>
    <property type="project" value="UniProtKB-SubCell"/>
</dbReference>
<evidence type="ECO:0000313" key="8">
    <source>
        <dbReference type="EMBL" id="KEP26328.1"/>
    </source>
</evidence>
<dbReference type="EMBL" id="JOTP01000010">
    <property type="protein sequence ID" value="KEP26328.1"/>
    <property type="molecule type" value="Genomic_DNA"/>
</dbReference>
<dbReference type="InterPro" id="IPR013525">
    <property type="entry name" value="ABC2_TM"/>
</dbReference>